<gene>
    <name evidence="1" type="ORF">LUZ61_004341</name>
</gene>
<sequence>MERQNLNGLSWADQWDTGDYLRPTPVHESRTKRMQKVTAKAKASAFKGLKKMKKGTMAGVQWIKDKYQRRKSQRN</sequence>
<protein>
    <submittedName>
        <fullName evidence="1">Uncharacterized protein</fullName>
    </submittedName>
</protein>
<keyword evidence="2" id="KW-1185">Reference proteome</keyword>
<dbReference type="EMBL" id="JAMRDG010000001">
    <property type="protein sequence ID" value="KAJ3700636.1"/>
    <property type="molecule type" value="Genomic_DNA"/>
</dbReference>
<evidence type="ECO:0000313" key="1">
    <source>
        <dbReference type="EMBL" id="KAJ3700636.1"/>
    </source>
</evidence>
<dbReference type="PANTHER" id="PTHR33386:SF5">
    <property type="entry name" value="OS02G0740600 PROTEIN"/>
    <property type="match status" value="1"/>
</dbReference>
<name>A0AAD5ZMG7_9POAL</name>
<dbReference type="AlphaFoldDB" id="A0AAD5ZMG7"/>
<reference evidence="1 2" key="1">
    <citation type="journal article" date="2022" name="Cell">
        <title>Repeat-based holocentromeres influence genome architecture and karyotype evolution.</title>
        <authorList>
            <person name="Hofstatter P.G."/>
            <person name="Thangavel G."/>
            <person name="Lux T."/>
            <person name="Neumann P."/>
            <person name="Vondrak T."/>
            <person name="Novak P."/>
            <person name="Zhang M."/>
            <person name="Costa L."/>
            <person name="Castellani M."/>
            <person name="Scott A."/>
            <person name="Toegelov H."/>
            <person name="Fuchs J."/>
            <person name="Mata-Sucre Y."/>
            <person name="Dias Y."/>
            <person name="Vanzela A.L.L."/>
            <person name="Huettel B."/>
            <person name="Almeida C.C.S."/>
            <person name="Simkova H."/>
            <person name="Souza G."/>
            <person name="Pedrosa-Harand A."/>
            <person name="Macas J."/>
            <person name="Mayer K.F.X."/>
            <person name="Houben A."/>
            <person name="Marques A."/>
        </authorList>
    </citation>
    <scope>NUCLEOTIDE SEQUENCE [LARGE SCALE GENOMIC DNA]</scope>
    <source>
        <strain evidence="1">RhyTen1mFocal</strain>
    </source>
</reference>
<dbReference type="PANTHER" id="PTHR33386">
    <property type="entry name" value="OS02G0740600 PROTEIN"/>
    <property type="match status" value="1"/>
</dbReference>
<evidence type="ECO:0000313" key="2">
    <source>
        <dbReference type="Proteomes" id="UP001210211"/>
    </source>
</evidence>
<proteinExistence type="predicted"/>
<dbReference type="Proteomes" id="UP001210211">
    <property type="component" value="Unassembled WGS sequence"/>
</dbReference>
<organism evidence="1 2">
    <name type="scientific">Rhynchospora tenuis</name>
    <dbReference type="NCBI Taxonomy" id="198213"/>
    <lineage>
        <taxon>Eukaryota</taxon>
        <taxon>Viridiplantae</taxon>
        <taxon>Streptophyta</taxon>
        <taxon>Embryophyta</taxon>
        <taxon>Tracheophyta</taxon>
        <taxon>Spermatophyta</taxon>
        <taxon>Magnoliopsida</taxon>
        <taxon>Liliopsida</taxon>
        <taxon>Poales</taxon>
        <taxon>Cyperaceae</taxon>
        <taxon>Cyperoideae</taxon>
        <taxon>Rhynchosporeae</taxon>
        <taxon>Rhynchospora</taxon>
    </lineage>
</organism>
<accession>A0AAD5ZMG7</accession>
<comment type="caution">
    <text evidence="1">The sequence shown here is derived from an EMBL/GenBank/DDBJ whole genome shotgun (WGS) entry which is preliminary data.</text>
</comment>